<keyword evidence="3" id="KW-1185">Reference proteome</keyword>
<name>A0ABR8VM63_9BACI</name>
<organism evidence="2 3">
    <name type="scientific">Bacillus norwichensis</name>
    <dbReference type="NCBI Taxonomy" id="2762217"/>
    <lineage>
        <taxon>Bacteria</taxon>
        <taxon>Bacillati</taxon>
        <taxon>Bacillota</taxon>
        <taxon>Bacilli</taxon>
        <taxon>Bacillales</taxon>
        <taxon>Bacillaceae</taxon>
        <taxon>Bacillus</taxon>
    </lineage>
</organism>
<feature type="compositionally biased region" description="Low complexity" evidence="1">
    <location>
        <begin position="149"/>
        <end position="196"/>
    </location>
</feature>
<dbReference type="Proteomes" id="UP000648182">
    <property type="component" value="Unassembled WGS sequence"/>
</dbReference>
<evidence type="ECO:0000313" key="2">
    <source>
        <dbReference type="EMBL" id="MBD8005844.1"/>
    </source>
</evidence>
<protein>
    <recommendedName>
        <fullName evidence="4">DUF669 domain-containing protein</fullName>
    </recommendedName>
</protein>
<reference evidence="2 3" key="1">
    <citation type="submission" date="2020-08" db="EMBL/GenBank/DDBJ databases">
        <title>A Genomic Blueprint of the Chicken Gut Microbiome.</title>
        <authorList>
            <person name="Gilroy R."/>
            <person name="Ravi A."/>
            <person name="Getino M."/>
            <person name="Pursley I."/>
            <person name="Horton D.L."/>
            <person name="Alikhan N.-F."/>
            <person name="Baker D."/>
            <person name="Gharbi K."/>
            <person name="Hall N."/>
            <person name="Watson M."/>
            <person name="Adriaenssens E.M."/>
            <person name="Foster-Nyarko E."/>
            <person name="Jarju S."/>
            <person name="Secka A."/>
            <person name="Antonio M."/>
            <person name="Oren A."/>
            <person name="Chaudhuri R."/>
            <person name="La Ragione R.M."/>
            <person name="Hildebrand F."/>
            <person name="Pallen M.J."/>
        </authorList>
    </citation>
    <scope>NUCLEOTIDE SEQUENCE [LARGE SCALE GENOMIC DNA]</scope>
    <source>
        <strain evidence="2 3">Sa1BUA2</strain>
    </source>
</reference>
<dbReference type="RefSeq" id="WP_191813151.1">
    <property type="nucleotide sequence ID" value="NZ_JACSPV010000019.1"/>
</dbReference>
<accession>A0ABR8VM63</accession>
<evidence type="ECO:0008006" key="4">
    <source>
        <dbReference type="Google" id="ProtNLM"/>
    </source>
</evidence>
<gene>
    <name evidence="2" type="ORF">H9631_12215</name>
</gene>
<evidence type="ECO:0000313" key="3">
    <source>
        <dbReference type="Proteomes" id="UP000648182"/>
    </source>
</evidence>
<feature type="region of interest" description="Disordered" evidence="1">
    <location>
        <begin position="144"/>
        <end position="196"/>
    </location>
</feature>
<comment type="caution">
    <text evidence="2">The sequence shown here is derived from an EMBL/GenBank/DDBJ whole genome shotgun (WGS) entry which is preliminary data.</text>
</comment>
<sequence>MSQEIERELGWDDQIEKDGPEFVLLPEGDYNFTVNKFERARFQGSANLPACNQAKLEITIHCPTHGDQVVFHNLYLHTKTEGFLSEFFTGIGQKKKGERLQMNWNTVPGAKGRCQLEHNKYTVKGEERVNNQIKKFYPYEEFLKHSGGQNQQPPQQTYQAPQQQYQQQQPQQQTAQNQTPFPTGQQQQGGFTPGQF</sequence>
<proteinExistence type="predicted"/>
<dbReference type="EMBL" id="JACSPV010000019">
    <property type="protein sequence ID" value="MBD8005844.1"/>
    <property type="molecule type" value="Genomic_DNA"/>
</dbReference>
<evidence type="ECO:0000256" key="1">
    <source>
        <dbReference type="SAM" id="MobiDB-lite"/>
    </source>
</evidence>